<sequence length="61" mass="7140">MEMKFFEVKEGYYININYIVSIYYDKADVATVTLTTEEVVHLNAVDAIRLKVFLAKYLNTQ</sequence>
<gene>
    <name evidence="1" type="ORF">AVL16_23070</name>
</gene>
<protein>
    <recommendedName>
        <fullName evidence="2">LytTR family transcriptional regulator</fullName>
    </recommendedName>
</protein>
<dbReference type="EMBL" id="AALGGH010000030">
    <property type="protein sequence ID" value="ECY9386507.1"/>
    <property type="molecule type" value="Genomic_DNA"/>
</dbReference>
<comment type="caution">
    <text evidence="1">The sequence shown here is derived from an EMBL/GenBank/DDBJ whole genome shotgun (WGS) entry which is preliminary data.</text>
</comment>
<organism evidence="1">
    <name type="scientific">Salmonella typhimurium</name>
    <dbReference type="NCBI Taxonomy" id="90371"/>
    <lineage>
        <taxon>Bacteria</taxon>
        <taxon>Pseudomonadati</taxon>
        <taxon>Pseudomonadota</taxon>
        <taxon>Gammaproteobacteria</taxon>
        <taxon>Enterobacterales</taxon>
        <taxon>Enterobacteriaceae</taxon>
        <taxon>Salmonella</taxon>
    </lineage>
</organism>
<name>A0A600TR19_SALTM</name>
<proteinExistence type="predicted"/>
<reference evidence="1" key="1">
    <citation type="submission" date="2018-07" db="EMBL/GenBank/DDBJ databases">
        <authorList>
            <consortium name="NARMS: The National Antimicrobial Resistance Monitoring System"/>
        </authorList>
    </citation>
    <scope>NUCLEOTIDE SEQUENCE</scope>
    <source>
        <strain evidence="1">FSIS1504253</strain>
    </source>
</reference>
<evidence type="ECO:0008006" key="2">
    <source>
        <dbReference type="Google" id="ProtNLM"/>
    </source>
</evidence>
<accession>A0A600TR19</accession>
<evidence type="ECO:0000313" key="1">
    <source>
        <dbReference type="EMBL" id="ECY9386507.1"/>
    </source>
</evidence>
<dbReference type="AlphaFoldDB" id="A0A600TR19"/>